<dbReference type="HOGENOM" id="CLU_737493_0_0_6"/>
<gene>
    <name evidence="1" type="ordered locus">swp_3363</name>
</gene>
<dbReference type="EMBL" id="CP000472">
    <property type="protein sequence ID" value="ACJ30065.1"/>
    <property type="molecule type" value="Genomic_DNA"/>
</dbReference>
<dbReference type="STRING" id="225849.swp_3363"/>
<name>B8CRQ7_SHEPW</name>
<dbReference type="PANTHER" id="PTHR38478">
    <property type="entry name" value="PEPTIDASE M1A AND M12B"/>
    <property type="match status" value="1"/>
</dbReference>
<proteinExistence type="predicted"/>
<protein>
    <submittedName>
        <fullName evidence="1">Uncharacterized protein</fullName>
    </submittedName>
</protein>
<dbReference type="AlphaFoldDB" id="B8CRQ7"/>
<dbReference type="Proteomes" id="UP000000753">
    <property type="component" value="Chromosome"/>
</dbReference>
<keyword evidence="2" id="KW-1185">Reference proteome</keyword>
<dbReference type="KEGG" id="swp:swp_3363"/>
<evidence type="ECO:0000313" key="2">
    <source>
        <dbReference type="Proteomes" id="UP000000753"/>
    </source>
</evidence>
<evidence type="ECO:0000313" key="1">
    <source>
        <dbReference type="EMBL" id="ACJ30065.1"/>
    </source>
</evidence>
<accession>B8CRQ7</accession>
<dbReference type="PANTHER" id="PTHR38478:SF1">
    <property type="entry name" value="ZINC DEPENDENT METALLOPROTEASE DOMAIN LIPOPROTEIN"/>
    <property type="match status" value="1"/>
</dbReference>
<reference evidence="1 2" key="1">
    <citation type="journal article" date="2008" name="PLoS ONE">
        <title>Environmental adaptation: genomic analysis of the piezotolerant and psychrotolerant deep-sea iron reducing bacterium Shewanella piezotolerans WP3.</title>
        <authorList>
            <person name="Wang F."/>
            <person name="Wang J."/>
            <person name="Jian H."/>
            <person name="Zhang B."/>
            <person name="Li S."/>
            <person name="Wang F."/>
            <person name="Zeng X."/>
            <person name="Gao L."/>
            <person name="Bartlett D.H."/>
            <person name="Yu J."/>
            <person name="Hu S."/>
            <person name="Xiao X."/>
        </authorList>
    </citation>
    <scope>NUCLEOTIDE SEQUENCE [LARGE SCALE GENOMIC DNA]</scope>
    <source>
        <strain evidence="2">WP3 / JCM 13877</strain>
    </source>
</reference>
<sequence>MAEFCPTHQTYWFCASQRAVNKAADTFLKIAGMNDIYLHVTYKMNSDDSAAFTKVHSLEDLLARIYRLNGNQLDESIDVGKIITSFEQDPEKLKQLLVKADVVPAYQDLVYADVTASKGRLLNGLKAPQSNPNHPYVNERDVLGMWPDKLLAVRQLLTRKSPRSTTGRTYYALADTAKVHDQLQGMLCHMTMGNTVNDLNGYLTNPALKNACADVDPQYYSSDVDYADQQIEALPSYATSLGRYFGLPQSTGEMKGKSNLLQMMLKQVVLASHDSDYRGEEKARVWREFAGIHLASDAVSSVKAISLQGKNYVATDENTLALALIEQLEQLDKLMTNKPLMDHVMNADGATFKELIVDPMVARDKRVLTYLPVLS</sequence>
<organism evidence="1 2">
    <name type="scientific">Shewanella piezotolerans (strain WP3 / JCM 13877)</name>
    <dbReference type="NCBI Taxonomy" id="225849"/>
    <lineage>
        <taxon>Bacteria</taxon>
        <taxon>Pseudomonadati</taxon>
        <taxon>Pseudomonadota</taxon>
        <taxon>Gammaproteobacteria</taxon>
        <taxon>Alteromonadales</taxon>
        <taxon>Shewanellaceae</taxon>
        <taxon>Shewanella</taxon>
    </lineage>
</organism>
<dbReference type="eggNOG" id="ENOG502ZASZ">
    <property type="taxonomic scope" value="Bacteria"/>
</dbReference>